<feature type="transmembrane region" description="Helical" evidence="6">
    <location>
        <begin position="190"/>
        <end position="212"/>
    </location>
</feature>
<proteinExistence type="predicted"/>
<dbReference type="RefSeq" id="WP_055655246.1">
    <property type="nucleotide sequence ID" value="NZ_CABIXC010000005.1"/>
</dbReference>
<sequence length="349" mass="36843">MSNTKKTGSQALPNKPKRLTDTNLLLLITIVVFLVMYIGAMIFLKKGFLKPQTFFNILNANAALIITSCGMSLVMITGGIDISVGGVVALVSMSCAVYLDYHGGSVFASLLIALGIGLAFGAVQGFLVAYLDIQPFIVSLAGMFFARGMTTIVHTAPFNVANEGFVALKDTRINVPGLGTVNKLGKYINAYVEIGVIVAVLVVIILFCILKWTKAGRNFYAVGGSRQSALMLGINVKKTRFLAHLLCGLLAGIGGYVYFLHVGSGSASHAMGMEMNAIASSIIGGTLLTGGVGNIAGTFVGVLSLSTIQNIVSSIGLDQAWWTGITVAAMLCLFLVVQSMIMARKKKRV</sequence>
<feature type="transmembrane region" description="Helical" evidence="6">
    <location>
        <begin position="82"/>
        <end position="99"/>
    </location>
</feature>
<dbReference type="EMBL" id="CYZE01000005">
    <property type="protein sequence ID" value="CUO28418.1"/>
    <property type="molecule type" value="Genomic_DNA"/>
</dbReference>
<evidence type="ECO:0000256" key="3">
    <source>
        <dbReference type="ARBA" id="ARBA00022692"/>
    </source>
</evidence>
<keyword evidence="4 6" id="KW-1133">Transmembrane helix</keyword>
<feature type="transmembrane region" description="Helical" evidence="6">
    <location>
        <begin position="106"/>
        <end position="127"/>
    </location>
</feature>
<dbReference type="AlphaFoldDB" id="A0A174DW22"/>
<evidence type="ECO:0000313" key="7">
    <source>
        <dbReference type="EMBL" id="CUO28418.1"/>
    </source>
</evidence>
<feature type="transmembrane region" description="Helical" evidence="6">
    <location>
        <begin position="241"/>
        <end position="261"/>
    </location>
</feature>
<evidence type="ECO:0000256" key="4">
    <source>
        <dbReference type="ARBA" id="ARBA00022989"/>
    </source>
</evidence>
<evidence type="ECO:0000256" key="2">
    <source>
        <dbReference type="ARBA" id="ARBA00022475"/>
    </source>
</evidence>
<evidence type="ECO:0000313" key="9">
    <source>
        <dbReference type="Proteomes" id="UP000095651"/>
    </source>
</evidence>
<dbReference type="EMBL" id="QSSQ01000007">
    <property type="protein sequence ID" value="RGM05362.1"/>
    <property type="molecule type" value="Genomic_DNA"/>
</dbReference>
<evidence type="ECO:0000256" key="6">
    <source>
        <dbReference type="SAM" id="Phobius"/>
    </source>
</evidence>
<feature type="transmembrane region" description="Helical" evidence="6">
    <location>
        <begin position="320"/>
        <end position="343"/>
    </location>
</feature>
<feature type="transmembrane region" description="Helical" evidence="6">
    <location>
        <begin position="282"/>
        <end position="308"/>
    </location>
</feature>
<evidence type="ECO:0000256" key="1">
    <source>
        <dbReference type="ARBA" id="ARBA00004651"/>
    </source>
</evidence>
<dbReference type="PANTHER" id="PTHR32196">
    <property type="entry name" value="ABC TRANSPORTER PERMEASE PROTEIN YPHD-RELATED-RELATED"/>
    <property type="match status" value="1"/>
</dbReference>
<reference evidence="8 10" key="2">
    <citation type="submission" date="2018-08" db="EMBL/GenBank/DDBJ databases">
        <title>A genome reference for cultivated species of the human gut microbiota.</title>
        <authorList>
            <person name="Zou Y."/>
            <person name="Xue W."/>
            <person name="Luo G."/>
        </authorList>
    </citation>
    <scope>NUCLEOTIDE SEQUENCE [LARGE SCALE GENOMIC DNA]</scope>
    <source>
        <strain evidence="8 10">TF05-11AC</strain>
    </source>
</reference>
<dbReference type="PANTHER" id="PTHR32196:SF63">
    <property type="entry name" value="INNER MEMBRANE ABC TRANSPORTER PERMEASE PROTEIN YJFF"/>
    <property type="match status" value="1"/>
</dbReference>
<dbReference type="Pfam" id="PF02653">
    <property type="entry name" value="BPD_transp_2"/>
    <property type="match status" value="1"/>
</dbReference>
<evidence type="ECO:0000313" key="8">
    <source>
        <dbReference type="EMBL" id="RGM05362.1"/>
    </source>
</evidence>
<dbReference type="Proteomes" id="UP000261257">
    <property type="component" value="Unassembled WGS sequence"/>
</dbReference>
<protein>
    <submittedName>
        <fullName evidence="7 8">ABC transporter permease</fullName>
    </submittedName>
</protein>
<dbReference type="GO" id="GO:0005886">
    <property type="term" value="C:plasma membrane"/>
    <property type="evidence" value="ECO:0007669"/>
    <property type="project" value="UniProtKB-SubCell"/>
</dbReference>
<name>A0A174DW22_9FIRM</name>
<keyword evidence="3 6" id="KW-0812">Transmembrane</keyword>
<reference evidence="7 9" key="1">
    <citation type="submission" date="2015-09" db="EMBL/GenBank/DDBJ databases">
        <authorList>
            <consortium name="Pathogen Informatics"/>
        </authorList>
    </citation>
    <scope>NUCLEOTIDE SEQUENCE [LARGE SCALE GENOMIC DNA]</scope>
    <source>
        <strain evidence="7 9">2789STDY5608850</strain>
    </source>
</reference>
<dbReference type="Proteomes" id="UP000095651">
    <property type="component" value="Unassembled WGS sequence"/>
</dbReference>
<feature type="transmembrane region" description="Helical" evidence="6">
    <location>
        <begin position="24"/>
        <end position="44"/>
    </location>
</feature>
<organism evidence="7 9">
    <name type="scientific">Hungatella hathewayi</name>
    <dbReference type="NCBI Taxonomy" id="154046"/>
    <lineage>
        <taxon>Bacteria</taxon>
        <taxon>Bacillati</taxon>
        <taxon>Bacillota</taxon>
        <taxon>Clostridia</taxon>
        <taxon>Lachnospirales</taxon>
        <taxon>Lachnospiraceae</taxon>
        <taxon>Hungatella</taxon>
    </lineage>
</organism>
<evidence type="ECO:0000313" key="10">
    <source>
        <dbReference type="Proteomes" id="UP000261257"/>
    </source>
</evidence>
<evidence type="ECO:0000256" key="5">
    <source>
        <dbReference type="ARBA" id="ARBA00023136"/>
    </source>
</evidence>
<dbReference type="GO" id="GO:0022857">
    <property type="term" value="F:transmembrane transporter activity"/>
    <property type="evidence" value="ECO:0007669"/>
    <property type="project" value="InterPro"/>
</dbReference>
<comment type="subcellular location">
    <subcellularLocation>
        <location evidence="1">Cell membrane</location>
        <topology evidence="1">Multi-pass membrane protein</topology>
    </subcellularLocation>
</comment>
<gene>
    <name evidence="7" type="primary">yjfF</name>
    <name evidence="8" type="ORF">DXC39_11115</name>
    <name evidence="7" type="ORF">ERS852407_02347</name>
</gene>
<dbReference type="CDD" id="cd06579">
    <property type="entry name" value="TM_PBP1_transp_AraH_like"/>
    <property type="match status" value="1"/>
</dbReference>
<feature type="transmembrane region" description="Helical" evidence="6">
    <location>
        <begin position="133"/>
        <end position="153"/>
    </location>
</feature>
<accession>A0A174DW22</accession>
<feature type="transmembrane region" description="Helical" evidence="6">
    <location>
        <begin position="56"/>
        <end position="76"/>
    </location>
</feature>
<keyword evidence="5 6" id="KW-0472">Membrane</keyword>
<keyword evidence="2" id="KW-1003">Cell membrane</keyword>
<dbReference type="InterPro" id="IPR001851">
    <property type="entry name" value="ABC_transp_permease"/>
</dbReference>